<feature type="chain" id="PRO_5013318496" evidence="1">
    <location>
        <begin position="23"/>
        <end position="160"/>
    </location>
</feature>
<proteinExistence type="predicted"/>
<dbReference type="OrthoDB" id="5916363at2"/>
<reference evidence="3" key="1">
    <citation type="submission" date="2017-02" db="EMBL/GenBank/DDBJ databases">
        <authorList>
            <person name="Varghese N."/>
            <person name="Submissions S."/>
        </authorList>
    </citation>
    <scope>NUCLEOTIDE SEQUENCE [LARGE SCALE GENOMIC DNA]</scope>
    <source>
        <strain evidence="3">DSM 22720</strain>
    </source>
</reference>
<protein>
    <submittedName>
        <fullName evidence="2">Prepilin-type processing-associated H-X9-DG domain-containing protein</fullName>
    </submittedName>
</protein>
<gene>
    <name evidence="2" type="ORF">SAMN02745132_03246</name>
</gene>
<dbReference type="AlphaFoldDB" id="A0A1T4V5A8"/>
<dbReference type="Proteomes" id="UP000190162">
    <property type="component" value="Unassembled WGS sequence"/>
</dbReference>
<evidence type="ECO:0000313" key="3">
    <source>
        <dbReference type="Proteomes" id="UP000190162"/>
    </source>
</evidence>
<evidence type="ECO:0000256" key="1">
    <source>
        <dbReference type="SAM" id="SignalP"/>
    </source>
</evidence>
<evidence type="ECO:0000313" key="2">
    <source>
        <dbReference type="EMBL" id="SKA60133.1"/>
    </source>
</evidence>
<dbReference type="RefSeq" id="WP_078753473.1">
    <property type="nucleotide sequence ID" value="NZ_FUXU01000048.1"/>
</dbReference>
<organism evidence="2 3">
    <name type="scientific">Enterovibrio nigricans DSM 22720</name>
    <dbReference type="NCBI Taxonomy" id="1121868"/>
    <lineage>
        <taxon>Bacteria</taxon>
        <taxon>Pseudomonadati</taxon>
        <taxon>Pseudomonadota</taxon>
        <taxon>Gammaproteobacteria</taxon>
        <taxon>Vibrionales</taxon>
        <taxon>Vibrionaceae</taxon>
        <taxon>Enterovibrio</taxon>
    </lineage>
</organism>
<accession>A0A1T4V5A8</accession>
<keyword evidence="3" id="KW-1185">Reference proteome</keyword>
<sequence>MKKMLRAGYVTCFFVTLSHANAAYVDGHNSTNISNTDVQEKSTSDVIAVITPQDISVIDWNFNDKNELSIWDGWKYGFDIPQILTASAGNTFYGFGVWQPDEYKNLSFGEVSTSDWIKSHGLNVSFGTRSSDSETRYRFDVRWHEDTDAELMLQMQIPFK</sequence>
<dbReference type="EMBL" id="FUXU01000048">
    <property type="protein sequence ID" value="SKA60133.1"/>
    <property type="molecule type" value="Genomic_DNA"/>
</dbReference>
<feature type="signal peptide" evidence="1">
    <location>
        <begin position="1"/>
        <end position="22"/>
    </location>
</feature>
<name>A0A1T4V5A8_9GAMM</name>
<keyword evidence="1" id="KW-0732">Signal</keyword>